<evidence type="ECO:0000313" key="2">
    <source>
        <dbReference type="EMBL" id="QSB06693.1"/>
    </source>
</evidence>
<gene>
    <name evidence="2" type="ORF">JQS30_07305</name>
</gene>
<dbReference type="KEGG" id="nav:JQS30_07305"/>
<feature type="signal peptide" evidence="1">
    <location>
        <begin position="1"/>
        <end position="17"/>
    </location>
</feature>
<evidence type="ECO:0000313" key="3">
    <source>
        <dbReference type="Proteomes" id="UP000662939"/>
    </source>
</evidence>
<dbReference type="AlphaFoldDB" id="A0A895XT76"/>
<protein>
    <recommendedName>
        <fullName evidence="4">Lipoprotein</fullName>
    </recommendedName>
</protein>
<feature type="chain" id="PRO_5034956803" description="Lipoprotein" evidence="1">
    <location>
        <begin position="18"/>
        <end position="84"/>
    </location>
</feature>
<evidence type="ECO:0000256" key="1">
    <source>
        <dbReference type="SAM" id="SignalP"/>
    </source>
</evidence>
<accession>A0A895XT76</accession>
<sequence>MKLRVVAIASAALFALAACGSSDLKSEVQDHFNGLPEDEKAEFCQGWEMAEWEDIEGIIRQAYEDEGGTDWDSEEAHDALDSLC</sequence>
<dbReference type="PROSITE" id="PS51257">
    <property type="entry name" value="PROKAR_LIPOPROTEIN"/>
    <property type="match status" value="1"/>
</dbReference>
<dbReference type="Proteomes" id="UP000662939">
    <property type="component" value="Chromosome"/>
</dbReference>
<dbReference type="EMBL" id="CP070496">
    <property type="protein sequence ID" value="QSB06693.1"/>
    <property type="molecule type" value="Genomic_DNA"/>
</dbReference>
<keyword evidence="3" id="KW-1185">Reference proteome</keyword>
<proteinExistence type="predicted"/>
<reference evidence="2" key="1">
    <citation type="submission" date="2021-02" db="EMBL/GenBank/DDBJ databases">
        <title>Natronoglycomyces albus gen. nov., sp. nov, a haloalkaliphilic actinobacterium from a soda solonchak soil.</title>
        <authorList>
            <person name="Sorokin D.Y."/>
            <person name="Khijniak T.V."/>
            <person name="Zakharycheva A.P."/>
            <person name="Boueva O.V."/>
            <person name="Ariskina E.V."/>
            <person name="Hahnke R.L."/>
            <person name="Bunk B."/>
            <person name="Sproer C."/>
            <person name="Schumann P."/>
            <person name="Evtushenko L.I."/>
            <person name="Kublanov I.V."/>
        </authorList>
    </citation>
    <scope>NUCLEOTIDE SEQUENCE</scope>
    <source>
        <strain evidence="2">DSM 106290</strain>
    </source>
</reference>
<organism evidence="2 3">
    <name type="scientific">Natronoglycomyces albus</name>
    <dbReference type="NCBI Taxonomy" id="2811108"/>
    <lineage>
        <taxon>Bacteria</taxon>
        <taxon>Bacillati</taxon>
        <taxon>Actinomycetota</taxon>
        <taxon>Actinomycetes</taxon>
        <taxon>Glycomycetales</taxon>
        <taxon>Glycomycetaceae</taxon>
        <taxon>Natronoglycomyces</taxon>
    </lineage>
</organism>
<dbReference type="RefSeq" id="WP_213172704.1">
    <property type="nucleotide sequence ID" value="NZ_CP070496.1"/>
</dbReference>
<evidence type="ECO:0008006" key="4">
    <source>
        <dbReference type="Google" id="ProtNLM"/>
    </source>
</evidence>
<keyword evidence="1" id="KW-0732">Signal</keyword>
<name>A0A895XT76_9ACTN</name>